<dbReference type="PANTHER" id="PTHR11575">
    <property type="entry name" value="5'-NUCLEOTIDASE-RELATED"/>
    <property type="match status" value="1"/>
</dbReference>
<dbReference type="PIRSF" id="PIRSF017316">
    <property type="entry name" value="Pesterase_C1039"/>
    <property type="match status" value="1"/>
</dbReference>
<feature type="chain" id="PRO_5042049218" description="Calcineurin-like phosphoesterase domain-containing protein" evidence="1">
    <location>
        <begin position="18"/>
        <end position="701"/>
    </location>
</feature>
<accession>A0AAE0WIT5</accession>
<evidence type="ECO:0000256" key="1">
    <source>
        <dbReference type="SAM" id="SignalP"/>
    </source>
</evidence>
<dbReference type="Gene3D" id="3.60.21.10">
    <property type="match status" value="1"/>
</dbReference>
<feature type="domain" description="Putative 5'-nucleotidase C-terminal" evidence="3">
    <location>
        <begin position="432"/>
        <end position="645"/>
    </location>
</feature>
<keyword evidence="1" id="KW-0732">Signal</keyword>
<dbReference type="InterPro" id="IPR029052">
    <property type="entry name" value="Metallo-depent_PP-like"/>
</dbReference>
<name>A0AAE0WIT5_9PEZI</name>
<dbReference type="SUPFAM" id="SSF55816">
    <property type="entry name" value="5'-nucleotidase (syn. UDP-sugar hydrolase), C-terminal domain"/>
    <property type="match status" value="1"/>
</dbReference>
<dbReference type="InterPro" id="IPR004843">
    <property type="entry name" value="Calcineurin-like_PHP"/>
</dbReference>
<gene>
    <name evidence="4" type="ORF">LTR78_008924</name>
</gene>
<dbReference type="GO" id="GO:0009166">
    <property type="term" value="P:nucleotide catabolic process"/>
    <property type="evidence" value="ECO:0007669"/>
    <property type="project" value="InterPro"/>
</dbReference>
<dbReference type="FunFam" id="3.60.21.10:FF:000043">
    <property type="entry name" value="Ser/Thr protein phosphatase family"/>
    <property type="match status" value="1"/>
</dbReference>
<proteinExistence type="predicted"/>
<dbReference type="GO" id="GO:0005576">
    <property type="term" value="C:extracellular region"/>
    <property type="evidence" value="ECO:0007669"/>
    <property type="project" value="UniProtKB-ARBA"/>
</dbReference>
<dbReference type="InterPro" id="IPR053828">
    <property type="entry name" value="Nucleosidase_C"/>
</dbReference>
<dbReference type="Proteomes" id="UP001274830">
    <property type="component" value="Unassembled WGS sequence"/>
</dbReference>
<evidence type="ECO:0000313" key="4">
    <source>
        <dbReference type="EMBL" id="KAK3671123.1"/>
    </source>
</evidence>
<evidence type="ECO:0000259" key="2">
    <source>
        <dbReference type="Pfam" id="PF00149"/>
    </source>
</evidence>
<dbReference type="GO" id="GO:0000166">
    <property type="term" value="F:nucleotide binding"/>
    <property type="evidence" value="ECO:0007669"/>
    <property type="project" value="InterPro"/>
</dbReference>
<dbReference type="GO" id="GO:0016788">
    <property type="term" value="F:hydrolase activity, acting on ester bonds"/>
    <property type="evidence" value="ECO:0007669"/>
    <property type="project" value="InterPro"/>
</dbReference>
<feature type="signal peptide" evidence="1">
    <location>
        <begin position="1"/>
        <end position="17"/>
    </location>
</feature>
<dbReference type="Pfam" id="PF21953">
    <property type="entry name" value="NadN_nucleosid_C"/>
    <property type="match status" value="1"/>
</dbReference>
<dbReference type="GO" id="GO:0005829">
    <property type="term" value="C:cytosol"/>
    <property type="evidence" value="ECO:0007669"/>
    <property type="project" value="TreeGrafter"/>
</dbReference>
<dbReference type="InterPro" id="IPR006179">
    <property type="entry name" value="5_nucleotidase/apyrase"/>
</dbReference>
<keyword evidence="5" id="KW-1185">Reference proteome</keyword>
<evidence type="ECO:0008006" key="6">
    <source>
        <dbReference type="Google" id="ProtNLM"/>
    </source>
</evidence>
<dbReference type="GO" id="GO:0046872">
    <property type="term" value="F:metal ion binding"/>
    <property type="evidence" value="ECO:0007669"/>
    <property type="project" value="InterPro"/>
</dbReference>
<dbReference type="EMBL" id="JAUTXT010000046">
    <property type="protein sequence ID" value="KAK3671123.1"/>
    <property type="molecule type" value="Genomic_DNA"/>
</dbReference>
<sequence>MRVSSLWLSGLAGTVLGCDSCYGPQEHVVRTRNVWPLAPNQGPVAKRMQPDAQNASYGPSRGPLPWGQLNVLHTTDTHGWLEGHILEKNYGADWGDAVSFTKAMRNKADRLGVDMLIVDTGDLHDGAGLSDATSPNGVLSNPIFDNIDYDLLTIGNHELYVSSIAYEHFYNFSRVWGEKYLTSNVQIINPNTSEFEYIGHQYRYFTTANGLRIMAFGLLYDFTGNSNVSKIFTAAEVVEQAWWKQAISGYPENCETQVPIDLFVMLGHNPVRWNDTESTFETYYSSIRAAQPKTPIQVFGGHSHLRDFAVYDEMTTALESGRYCETLGFFSMTGLSSSNYTGALVPFGVPNPTQMALSSNKTNDPNATNVGASLKYARRYLDWNKITFEYHATGSQNSSMFDYYKGSAVTRNITATRAELGLSDVLGCAPQTYCISCAPYGTAENIYSGLVPQALTLGVVNASRASNPRFLIVNSGGIRFDLVQGPFTVDDSYIVSPFADIFVYLPAVPYSIASQLLNELNNDPLYNGKRDLSAVEDIHTRELSARDFAFHPIRGDDCRSPAPESIMAKRALKPAVKRQQIMLTPGYTTTDDFGSDGDDTVHSHIGNFVNSIPAYIGSNASLPSNPSPNAPVDLIFIDYIASDVLPALAGLGANYSESDVQYYINSTFSTNTYLNVYAQVAWKANITNCPVGVGVGGDAGT</sequence>
<organism evidence="4 5">
    <name type="scientific">Recurvomyces mirabilis</name>
    <dbReference type="NCBI Taxonomy" id="574656"/>
    <lineage>
        <taxon>Eukaryota</taxon>
        <taxon>Fungi</taxon>
        <taxon>Dikarya</taxon>
        <taxon>Ascomycota</taxon>
        <taxon>Pezizomycotina</taxon>
        <taxon>Dothideomycetes</taxon>
        <taxon>Dothideomycetidae</taxon>
        <taxon>Mycosphaerellales</taxon>
        <taxon>Teratosphaeriaceae</taxon>
        <taxon>Recurvomyces</taxon>
    </lineage>
</organism>
<dbReference type="Gene3D" id="3.90.780.10">
    <property type="entry name" value="5'-Nucleotidase, C-terminal domain"/>
    <property type="match status" value="2"/>
</dbReference>
<comment type="caution">
    <text evidence="4">The sequence shown here is derived from an EMBL/GenBank/DDBJ whole genome shotgun (WGS) entry which is preliminary data.</text>
</comment>
<feature type="domain" description="Calcineurin-like phosphoesterase" evidence="2">
    <location>
        <begin position="70"/>
        <end position="304"/>
    </location>
</feature>
<dbReference type="PROSITE" id="PS00785">
    <property type="entry name" value="5_NUCLEOTIDASE_1"/>
    <property type="match status" value="1"/>
</dbReference>
<reference evidence="4" key="1">
    <citation type="submission" date="2023-07" db="EMBL/GenBank/DDBJ databases">
        <title>Black Yeasts Isolated from many extreme environments.</title>
        <authorList>
            <person name="Coleine C."/>
            <person name="Stajich J.E."/>
            <person name="Selbmann L."/>
        </authorList>
    </citation>
    <scope>NUCLEOTIDE SEQUENCE</scope>
    <source>
        <strain evidence="4">CCFEE 5485</strain>
    </source>
</reference>
<dbReference type="InterPro" id="IPR014485">
    <property type="entry name" value="Pesterase_C1039"/>
</dbReference>
<dbReference type="PANTHER" id="PTHR11575:SF22">
    <property type="entry name" value="ADL392WP"/>
    <property type="match status" value="1"/>
</dbReference>
<dbReference type="SUPFAM" id="SSF56300">
    <property type="entry name" value="Metallo-dependent phosphatases"/>
    <property type="match status" value="1"/>
</dbReference>
<evidence type="ECO:0000313" key="5">
    <source>
        <dbReference type="Proteomes" id="UP001274830"/>
    </source>
</evidence>
<evidence type="ECO:0000259" key="3">
    <source>
        <dbReference type="Pfam" id="PF21953"/>
    </source>
</evidence>
<dbReference type="AlphaFoldDB" id="A0AAE0WIT5"/>
<dbReference type="InterPro" id="IPR006146">
    <property type="entry name" value="5'-Nucleotdase_CS"/>
</dbReference>
<dbReference type="InterPro" id="IPR036907">
    <property type="entry name" value="5'-Nucleotdase_C_sf"/>
</dbReference>
<dbReference type="Pfam" id="PF00149">
    <property type="entry name" value="Metallophos"/>
    <property type="match status" value="1"/>
</dbReference>
<dbReference type="PROSITE" id="PS51257">
    <property type="entry name" value="PROKAR_LIPOPROTEIN"/>
    <property type="match status" value="1"/>
</dbReference>
<protein>
    <recommendedName>
        <fullName evidence="6">Calcineurin-like phosphoesterase domain-containing protein</fullName>
    </recommendedName>
</protein>